<keyword evidence="1" id="KW-0175">Coiled coil</keyword>
<feature type="region of interest" description="Disordered" evidence="2">
    <location>
        <begin position="35"/>
        <end position="300"/>
    </location>
</feature>
<dbReference type="PANTHER" id="PTHR47347:SF2">
    <property type="entry name" value="GOLGIN CANDIDATE 5"/>
    <property type="match status" value="1"/>
</dbReference>
<evidence type="ECO:0000256" key="1">
    <source>
        <dbReference type="SAM" id="Coils"/>
    </source>
</evidence>
<reference evidence="3" key="1">
    <citation type="submission" date="2013-05" db="EMBL/GenBank/DDBJ databases">
        <title>Building the sugarcane genome for biotechnology and identifying evolutionary trends.</title>
        <authorList>
            <person name="De Setta N."/>
            <person name="Monteiro-Vitorello C.B."/>
            <person name="Metcalfe C.J."/>
            <person name="Cruz G.M.Q."/>
            <person name="Del Bem L.E."/>
            <person name="Vicentini R."/>
            <person name="Nogueira F.T.S."/>
            <person name="Campos R.A."/>
            <person name="Nunes S.L."/>
            <person name="Turrini P.C.G."/>
            <person name="Vieira A.P."/>
            <person name="Cruz E.A.O."/>
            <person name="Correa T.C.S."/>
            <person name="Hotta C.T."/>
            <person name="de Mello-Varani A."/>
            <person name="Vautrin S."/>
            <person name="Trindade A.S."/>
            <person name="Vilela M.M."/>
            <person name="Horta C.L."/>
            <person name="Sato P.M."/>
            <person name="de Andrade R.F."/>
            <person name="Nishiyama M.Y."/>
            <person name="Cardoso-Silva C.B."/>
            <person name="Scortecci K.C."/>
            <person name="Garcia A.A.F."/>
            <person name="Carneiro M.S."/>
            <person name="Kim C."/>
            <person name="Paterson A.H."/>
            <person name="Berges H."/>
            <person name="D'Hont A."/>
            <person name="de-Souza A.P."/>
            <person name="Souza G.M."/>
            <person name="Vincentz M."/>
            <person name="Kitajima J.P."/>
            <person name="Van Sluys M.-A."/>
        </authorList>
    </citation>
    <scope>NUCLEOTIDE SEQUENCE</scope>
</reference>
<accession>A0A059PZN9</accession>
<feature type="compositionally biased region" description="Polar residues" evidence="2">
    <location>
        <begin position="114"/>
        <end position="123"/>
    </location>
</feature>
<organism evidence="3">
    <name type="scientific">Saccharum hybrid cultivar R570</name>
    <dbReference type="NCBI Taxonomy" id="131158"/>
    <lineage>
        <taxon>Eukaryota</taxon>
        <taxon>Viridiplantae</taxon>
        <taxon>Streptophyta</taxon>
        <taxon>Embryophyta</taxon>
        <taxon>Tracheophyta</taxon>
        <taxon>Spermatophyta</taxon>
        <taxon>Magnoliopsida</taxon>
        <taxon>Liliopsida</taxon>
        <taxon>Poales</taxon>
        <taxon>Poaceae</taxon>
        <taxon>PACMAD clade</taxon>
        <taxon>Panicoideae</taxon>
        <taxon>Andropogonodae</taxon>
        <taxon>Andropogoneae</taxon>
        <taxon>Saccharinae</taxon>
        <taxon>Saccharum</taxon>
        <taxon>Saccharum officinarum species complex</taxon>
    </lineage>
</organism>
<dbReference type="Pfam" id="PF12329">
    <property type="entry name" value="TMF_DNA_bd"/>
    <property type="match status" value="1"/>
</dbReference>
<evidence type="ECO:0000313" key="3">
    <source>
        <dbReference type="EMBL" id="AGT15880.1"/>
    </source>
</evidence>
<dbReference type="PANTHER" id="PTHR47347">
    <property type="entry name" value="GOLGIN CANDIDATE 5"/>
    <property type="match status" value="1"/>
</dbReference>
<evidence type="ECO:0008006" key="4">
    <source>
        <dbReference type="Google" id="ProtNLM"/>
    </source>
</evidence>
<proteinExistence type="predicted"/>
<evidence type="ECO:0000256" key="2">
    <source>
        <dbReference type="SAM" id="MobiDB-lite"/>
    </source>
</evidence>
<dbReference type="AlphaFoldDB" id="A0A059PZN9"/>
<feature type="compositionally biased region" description="Polar residues" evidence="2">
    <location>
        <begin position="255"/>
        <end position="274"/>
    </location>
</feature>
<feature type="region of interest" description="Disordered" evidence="2">
    <location>
        <begin position="367"/>
        <end position="386"/>
    </location>
</feature>
<name>A0A059PZN9_9POAL</name>
<feature type="coiled-coil region" evidence="1">
    <location>
        <begin position="413"/>
        <end position="468"/>
    </location>
</feature>
<sequence length="531" mass="57489">MAWWSGKVSLGGLQDIAGAVNKISESVKNIEKNFDSALGLEEKRDDEEASGSRASNSDRIGFFNPVMAFMGHNGEEDGTEVSEKPHSPKNLSAEEENHSTPTKKQISEVDPSEVSGTTSPKQPSKSEEAHSISNESPVSKADVSEQSMTPQTPTHPSVAEEKIDGSTEAPASKVGDAEAPETSQSPGHPSTVEENQDHQDSKHSGPSDEAEPNQLRESAGDLPDGSASSSPIKIDKSGDTETGESIHTGKEDTSDGNTSQPQPAESMLVSSDNITEAEDEIAQEYDAPKELSTPLENSDTVDIVTHLEVKLHDGDINTEKSEEESNKMEAGEASVVVLEDNVMEKPEDLTSKSITAVHDSHLQNESVVSSTDVPAGLGGAGPASDFTREEKIPESVRSTDSQILDSVVSVTELEKLRCEMKMMEAALQGAARQSQSKADEIARLMNENEQLKSTIDDLKSKSSEAEMDALKDEYHQRVATLERKDEIINQVMAEGEELSKKQAAQEATIRKLRAQAWTRTLRYVQMIKMFS</sequence>
<dbReference type="InterPro" id="IPR022092">
    <property type="entry name" value="TMF_DNA-bd"/>
</dbReference>
<feature type="compositionally biased region" description="Polar residues" evidence="2">
    <location>
        <begin position="144"/>
        <end position="155"/>
    </location>
</feature>
<gene>
    <name evidence="3" type="ORF">SHCRBa_027_N23_F_320</name>
</gene>
<dbReference type="EMBL" id="KF184669">
    <property type="protein sequence ID" value="AGT15880.1"/>
    <property type="molecule type" value="Genomic_DNA"/>
</dbReference>
<protein>
    <recommendedName>
        <fullName evidence="4">Golgin candidate 5</fullName>
    </recommendedName>
</protein>
<feature type="compositionally biased region" description="Basic and acidic residues" evidence="2">
    <location>
        <begin position="195"/>
        <end position="206"/>
    </location>
</feature>